<keyword evidence="9" id="KW-0275">Fatty acid biosynthesis</keyword>
<evidence type="ECO:0000256" key="10">
    <source>
        <dbReference type="ARBA" id="ARBA00049152"/>
    </source>
</evidence>
<dbReference type="InterPro" id="IPR011763">
    <property type="entry name" value="COA_CT_C"/>
</dbReference>
<accession>C8NEE0</accession>
<name>C8NEE0_9LACT</name>
<keyword evidence="5" id="KW-0547">Nucleotide-binding</keyword>
<dbReference type="Proteomes" id="UP000005926">
    <property type="component" value="Unassembled WGS sequence"/>
</dbReference>
<organism evidence="12 13">
    <name type="scientific">Granulicatella adiacens ATCC 49175</name>
    <dbReference type="NCBI Taxonomy" id="638301"/>
    <lineage>
        <taxon>Bacteria</taxon>
        <taxon>Bacillati</taxon>
        <taxon>Bacillota</taxon>
        <taxon>Bacilli</taxon>
        <taxon>Lactobacillales</taxon>
        <taxon>Carnobacteriaceae</taxon>
        <taxon>Granulicatella</taxon>
    </lineage>
</organism>
<dbReference type="AlphaFoldDB" id="C8NEE0"/>
<evidence type="ECO:0000256" key="6">
    <source>
        <dbReference type="ARBA" id="ARBA00022832"/>
    </source>
</evidence>
<evidence type="ECO:0000259" key="11">
    <source>
        <dbReference type="PROSITE" id="PS50989"/>
    </source>
</evidence>
<keyword evidence="3" id="KW-0444">Lipid biosynthesis</keyword>
<evidence type="ECO:0000256" key="8">
    <source>
        <dbReference type="ARBA" id="ARBA00023098"/>
    </source>
</evidence>
<keyword evidence="13" id="KW-1185">Reference proteome</keyword>
<dbReference type="eggNOG" id="COG0825">
    <property type="taxonomic scope" value="Bacteria"/>
</dbReference>
<dbReference type="Pfam" id="PF03255">
    <property type="entry name" value="ACCA"/>
    <property type="match status" value="1"/>
</dbReference>
<dbReference type="EC" id="2.1.3.15" evidence="2"/>
<dbReference type="PANTHER" id="PTHR42853:SF3">
    <property type="entry name" value="ACETYL-COENZYME A CARBOXYLASE CARBOXYL TRANSFERASE SUBUNIT ALPHA, CHLOROPLASTIC"/>
    <property type="match status" value="1"/>
</dbReference>
<keyword evidence="12" id="KW-0436">Ligase</keyword>
<evidence type="ECO:0000256" key="9">
    <source>
        <dbReference type="ARBA" id="ARBA00023160"/>
    </source>
</evidence>
<dbReference type="NCBIfam" id="NF041504">
    <property type="entry name" value="AccA_sub"/>
    <property type="match status" value="1"/>
</dbReference>
<comment type="pathway">
    <text evidence="1">Lipid metabolism; malonyl-CoA biosynthesis; malonyl-CoA from acetyl-CoA: step 1/1.</text>
</comment>
<dbReference type="GO" id="GO:0009317">
    <property type="term" value="C:acetyl-CoA carboxylase complex"/>
    <property type="evidence" value="ECO:0007669"/>
    <property type="project" value="InterPro"/>
</dbReference>
<evidence type="ECO:0000313" key="12">
    <source>
        <dbReference type="EMBL" id="EEW38041.1"/>
    </source>
</evidence>
<dbReference type="GO" id="GO:0003989">
    <property type="term" value="F:acetyl-CoA carboxylase activity"/>
    <property type="evidence" value="ECO:0007669"/>
    <property type="project" value="InterPro"/>
</dbReference>
<sequence>MKPMKIVSLARDVNRPTTKEWIKAVFDDFIELHGDRYYADDKALVGGIATLNGTPVTVIGMEKGHTLQENLKTNFGQVHPEGYRKSARLMKQAEKFNRPIVTFINTAGAFCGATAEERGIGEAIADNLRIMSHLKVPIIAILCGEGGSGGALGLAVANEVWMMEYAMYSILSPEGFASILWKDGSKAAQAAELMKFTCHDLLDQKIVDRVIFEKKKSNEQIASELREQLKVQLDFWMKKSKEEIVSRRLERFNQY</sequence>
<dbReference type="InterPro" id="IPR029045">
    <property type="entry name" value="ClpP/crotonase-like_dom_sf"/>
</dbReference>
<dbReference type="EMBL" id="ACKZ01000008">
    <property type="protein sequence ID" value="EEW38041.1"/>
    <property type="molecule type" value="Genomic_DNA"/>
</dbReference>
<evidence type="ECO:0000313" key="13">
    <source>
        <dbReference type="Proteomes" id="UP000005926"/>
    </source>
</evidence>
<evidence type="ECO:0000256" key="4">
    <source>
        <dbReference type="ARBA" id="ARBA00022679"/>
    </source>
</evidence>
<dbReference type="GO" id="GO:0016743">
    <property type="term" value="F:carboxyl- or carbamoyltransferase activity"/>
    <property type="evidence" value="ECO:0007669"/>
    <property type="project" value="InterPro"/>
</dbReference>
<dbReference type="GO" id="GO:0005524">
    <property type="term" value="F:ATP binding"/>
    <property type="evidence" value="ECO:0007669"/>
    <property type="project" value="UniProtKB-KW"/>
</dbReference>
<dbReference type="NCBIfam" id="TIGR00513">
    <property type="entry name" value="accA"/>
    <property type="match status" value="1"/>
</dbReference>
<dbReference type="PRINTS" id="PR01069">
    <property type="entry name" value="ACCCTRFRASEA"/>
</dbReference>
<protein>
    <recommendedName>
        <fullName evidence="2">acetyl-CoA carboxytransferase</fullName>
        <ecNumber evidence="2">2.1.3.15</ecNumber>
    </recommendedName>
</protein>
<reference evidence="12 13" key="1">
    <citation type="submission" date="2009-08" db="EMBL/GenBank/DDBJ databases">
        <authorList>
            <person name="Muzny D."/>
            <person name="Qin X."/>
            <person name="Deng J."/>
            <person name="Jiang H."/>
            <person name="Liu Y."/>
            <person name="Qu J."/>
            <person name="Song X.-Z."/>
            <person name="Zhang L."/>
            <person name="Thornton R."/>
            <person name="Coyle M."/>
            <person name="Francisco L."/>
            <person name="Jackson L."/>
            <person name="Javaid M."/>
            <person name="Korchina V."/>
            <person name="Kovar C."/>
            <person name="Mata R."/>
            <person name="Mathew T."/>
            <person name="Ngo R."/>
            <person name="Nguyen L."/>
            <person name="Nguyen N."/>
            <person name="Okwuonu G."/>
            <person name="Ongeri F."/>
            <person name="Pham C."/>
            <person name="Simmons D."/>
            <person name="Wilczek-Boney K."/>
            <person name="Hale W."/>
            <person name="Jakkamsetti A."/>
            <person name="Pham P."/>
            <person name="Ruth R."/>
            <person name="San Lucas F."/>
            <person name="Warren J."/>
            <person name="Zhang J."/>
            <person name="Zhao Z."/>
            <person name="Zhou C."/>
            <person name="Zhu D."/>
            <person name="Lee S."/>
            <person name="Bess C."/>
            <person name="Blankenburg K."/>
            <person name="Forbes L."/>
            <person name="Fu Q."/>
            <person name="Gubbala S."/>
            <person name="Hirani K."/>
            <person name="Jayaseelan J.C."/>
            <person name="Lara F."/>
            <person name="Munidasa M."/>
            <person name="Palculict T."/>
            <person name="Patil S."/>
            <person name="Pu L.-L."/>
            <person name="Saada N."/>
            <person name="Tang L."/>
            <person name="Weissenberger G."/>
            <person name="Zhu Y."/>
            <person name="Hemphill L."/>
            <person name="Shang Y."/>
            <person name="Youmans B."/>
            <person name="Ayvaz T."/>
            <person name="Ross M."/>
            <person name="Santibanez J."/>
            <person name="Aqrawi P."/>
            <person name="Gross S."/>
            <person name="Joshi V."/>
            <person name="Fowler G."/>
            <person name="Nazareth L."/>
            <person name="Reid J."/>
            <person name="Worley K."/>
            <person name="Petrosino J."/>
            <person name="Highlander S."/>
            <person name="Gibbs R."/>
        </authorList>
    </citation>
    <scope>NUCLEOTIDE SEQUENCE [LARGE SCALE GENOMIC DNA]</scope>
    <source>
        <strain evidence="12 13">ATCC 49175</strain>
    </source>
</reference>
<keyword evidence="8" id="KW-0443">Lipid metabolism</keyword>
<feature type="domain" description="CoA carboxyltransferase C-terminal" evidence="11">
    <location>
        <begin position="1"/>
        <end position="235"/>
    </location>
</feature>
<dbReference type="RefSeq" id="WP_005605288.1">
    <property type="nucleotide sequence ID" value="NZ_CP102283.1"/>
</dbReference>
<keyword evidence="4 12" id="KW-0808">Transferase</keyword>
<dbReference type="UniPathway" id="UPA00655">
    <property type="reaction ID" value="UER00711"/>
</dbReference>
<evidence type="ECO:0000256" key="1">
    <source>
        <dbReference type="ARBA" id="ARBA00004956"/>
    </source>
</evidence>
<dbReference type="Gene3D" id="3.90.226.10">
    <property type="entry name" value="2-enoyl-CoA Hydratase, Chain A, domain 1"/>
    <property type="match status" value="1"/>
</dbReference>
<dbReference type="GeneID" id="78411449"/>
<evidence type="ECO:0000256" key="7">
    <source>
        <dbReference type="ARBA" id="ARBA00022840"/>
    </source>
</evidence>
<proteinExistence type="predicted"/>
<evidence type="ECO:0000256" key="3">
    <source>
        <dbReference type="ARBA" id="ARBA00022516"/>
    </source>
</evidence>
<keyword evidence="6" id="KW-0276">Fatty acid metabolism</keyword>
<evidence type="ECO:0000256" key="5">
    <source>
        <dbReference type="ARBA" id="ARBA00022741"/>
    </source>
</evidence>
<comment type="catalytic activity">
    <reaction evidence="10">
        <text>N(6)-carboxybiotinyl-L-lysyl-[protein] + acetyl-CoA = N(6)-biotinyl-L-lysyl-[protein] + malonyl-CoA</text>
        <dbReference type="Rhea" id="RHEA:54728"/>
        <dbReference type="Rhea" id="RHEA-COMP:10505"/>
        <dbReference type="Rhea" id="RHEA-COMP:10506"/>
        <dbReference type="ChEBI" id="CHEBI:57288"/>
        <dbReference type="ChEBI" id="CHEBI:57384"/>
        <dbReference type="ChEBI" id="CHEBI:83144"/>
        <dbReference type="ChEBI" id="CHEBI:83145"/>
        <dbReference type="EC" id="2.1.3.15"/>
    </reaction>
</comment>
<gene>
    <name evidence="12" type="primary">accA</name>
    <name evidence="12" type="ORF">HMPREF0444_0285</name>
</gene>
<dbReference type="GO" id="GO:0006633">
    <property type="term" value="P:fatty acid biosynthetic process"/>
    <property type="evidence" value="ECO:0007669"/>
    <property type="project" value="UniProtKB-KW"/>
</dbReference>
<comment type="caution">
    <text evidence="12">The sequence shown here is derived from an EMBL/GenBank/DDBJ whole genome shotgun (WGS) entry which is preliminary data.</text>
</comment>
<dbReference type="SUPFAM" id="SSF52096">
    <property type="entry name" value="ClpP/crotonase"/>
    <property type="match status" value="1"/>
</dbReference>
<dbReference type="GO" id="GO:2001295">
    <property type="term" value="P:malonyl-CoA biosynthetic process"/>
    <property type="evidence" value="ECO:0007669"/>
    <property type="project" value="UniProtKB-UniPathway"/>
</dbReference>
<keyword evidence="7" id="KW-0067">ATP-binding</keyword>
<dbReference type="PROSITE" id="PS50989">
    <property type="entry name" value="COA_CT_CTER"/>
    <property type="match status" value="1"/>
</dbReference>
<dbReference type="HOGENOM" id="CLU_015486_0_2_9"/>
<dbReference type="PANTHER" id="PTHR42853">
    <property type="entry name" value="ACETYL-COENZYME A CARBOXYLASE CARBOXYL TRANSFERASE SUBUNIT ALPHA"/>
    <property type="match status" value="1"/>
</dbReference>
<dbReference type="STRING" id="638301.HMPREF0444_0285"/>
<dbReference type="InterPro" id="IPR001095">
    <property type="entry name" value="Acetyl_CoA_COase_a_su"/>
</dbReference>
<evidence type="ECO:0000256" key="2">
    <source>
        <dbReference type="ARBA" id="ARBA00011883"/>
    </source>
</evidence>